<gene>
    <name evidence="4" type="ORF">CEY00_Acc17613</name>
</gene>
<evidence type="ECO:0000256" key="1">
    <source>
        <dbReference type="SAM" id="Coils"/>
    </source>
</evidence>
<reference evidence="4 5" key="1">
    <citation type="submission" date="2017-07" db="EMBL/GenBank/DDBJ databases">
        <title>An improved, manually edited Actinidia chinensis var. chinensis (kiwifruit) genome highlights the challenges associated with draft genomes and gene prediction in plants.</title>
        <authorList>
            <person name="Pilkington S."/>
            <person name="Crowhurst R."/>
            <person name="Hilario E."/>
            <person name="Nardozza S."/>
            <person name="Fraser L."/>
            <person name="Peng Y."/>
            <person name="Gunaseelan K."/>
            <person name="Simpson R."/>
            <person name="Tahir J."/>
            <person name="Deroles S."/>
            <person name="Templeton K."/>
            <person name="Luo Z."/>
            <person name="Davy M."/>
            <person name="Cheng C."/>
            <person name="Mcneilage M."/>
            <person name="Scaglione D."/>
            <person name="Liu Y."/>
            <person name="Zhang Q."/>
            <person name="Datson P."/>
            <person name="De Silva N."/>
            <person name="Gardiner S."/>
            <person name="Bassett H."/>
            <person name="Chagne D."/>
            <person name="Mccallum J."/>
            <person name="Dzierzon H."/>
            <person name="Deng C."/>
            <person name="Wang Y.-Y."/>
            <person name="Barron N."/>
            <person name="Manako K."/>
            <person name="Bowen J."/>
            <person name="Foster T."/>
            <person name="Erridge Z."/>
            <person name="Tiffin H."/>
            <person name="Waite C."/>
            <person name="Davies K."/>
            <person name="Grierson E."/>
            <person name="Laing W."/>
            <person name="Kirk R."/>
            <person name="Chen X."/>
            <person name="Wood M."/>
            <person name="Montefiori M."/>
            <person name="Brummell D."/>
            <person name="Schwinn K."/>
            <person name="Catanach A."/>
            <person name="Fullerton C."/>
            <person name="Li D."/>
            <person name="Meiyalaghan S."/>
            <person name="Nieuwenhuizen N."/>
            <person name="Read N."/>
            <person name="Prakash R."/>
            <person name="Hunter D."/>
            <person name="Zhang H."/>
            <person name="Mckenzie M."/>
            <person name="Knabel M."/>
            <person name="Harris A."/>
            <person name="Allan A."/>
            <person name="Chen A."/>
            <person name="Janssen B."/>
            <person name="Plunkett B."/>
            <person name="Dwamena C."/>
            <person name="Voogd C."/>
            <person name="Leif D."/>
            <person name="Lafferty D."/>
            <person name="Souleyre E."/>
            <person name="Varkonyi-Gasic E."/>
            <person name="Gambi F."/>
            <person name="Hanley J."/>
            <person name="Yao J.-L."/>
            <person name="Cheung J."/>
            <person name="David K."/>
            <person name="Warren B."/>
            <person name="Marsh K."/>
            <person name="Snowden K."/>
            <person name="Lin-Wang K."/>
            <person name="Brian L."/>
            <person name="Martinez-Sanchez M."/>
            <person name="Wang M."/>
            <person name="Ileperuma N."/>
            <person name="Macnee N."/>
            <person name="Campin R."/>
            <person name="Mcatee P."/>
            <person name="Drummond R."/>
            <person name="Espley R."/>
            <person name="Ireland H."/>
            <person name="Wu R."/>
            <person name="Atkinson R."/>
            <person name="Karunairetnam S."/>
            <person name="Bulley S."/>
            <person name="Chunkath S."/>
            <person name="Hanley Z."/>
            <person name="Storey R."/>
            <person name="Thrimawithana A."/>
            <person name="Thomson S."/>
            <person name="David C."/>
            <person name="Testolin R."/>
        </authorList>
    </citation>
    <scope>NUCLEOTIDE SEQUENCE [LARGE SCALE GENOMIC DNA]</scope>
    <source>
        <strain evidence="5">cv. Red5</strain>
        <tissue evidence="4">Young leaf</tissue>
    </source>
</reference>
<feature type="compositionally biased region" description="Polar residues" evidence="2">
    <location>
        <begin position="333"/>
        <end position="342"/>
    </location>
</feature>
<feature type="coiled-coil region" evidence="1">
    <location>
        <begin position="367"/>
        <end position="405"/>
    </location>
</feature>
<dbReference type="PANTHER" id="PTHR34199:SF2">
    <property type="entry name" value="NUMOD3 MOTIF FAMILY PROTEIN, EXPRESSED"/>
    <property type="match status" value="1"/>
</dbReference>
<reference evidence="5" key="2">
    <citation type="journal article" date="2018" name="BMC Genomics">
        <title>A manually annotated Actinidia chinensis var. chinensis (kiwifruit) genome highlights the challenges associated with draft genomes and gene prediction in plants.</title>
        <authorList>
            <person name="Pilkington S.M."/>
            <person name="Crowhurst R."/>
            <person name="Hilario E."/>
            <person name="Nardozza S."/>
            <person name="Fraser L."/>
            <person name="Peng Y."/>
            <person name="Gunaseelan K."/>
            <person name="Simpson R."/>
            <person name="Tahir J."/>
            <person name="Deroles S.C."/>
            <person name="Templeton K."/>
            <person name="Luo Z."/>
            <person name="Davy M."/>
            <person name="Cheng C."/>
            <person name="McNeilage M."/>
            <person name="Scaglione D."/>
            <person name="Liu Y."/>
            <person name="Zhang Q."/>
            <person name="Datson P."/>
            <person name="De Silva N."/>
            <person name="Gardiner S.E."/>
            <person name="Bassett H."/>
            <person name="Chagne D."/>
            <person name="McCallum J."/>
            <person name="Dzierzon H."/>
            <person name="Deng C."/>
            <person name="Wang Y.Y."/>
            <person name="Barron L."/>
            <person name="Manako K."/>
            <person name="Bowen J."/>
            <person name="Foster T.M."/>
            <person name="Erridge Z.A."/>
            <person name="Tiffin H."/>
            <person name="Waite C.N."/>
            <person name="Davies K.M."/>
            <person name="Grierson E.P."/>
            <person name="Laing W.A."/>
            <person name="Kirk R."/>
            <person name="Chen X."/>
            <person name="Wood M."/>
            <person name="Montefiori M."/>
            <person name="Brummell D.A."/>
            <person name="Schwinn K.E."/>
            <person name="Catanach A."/>
            <person name="Fullerton C."/>
            <person name="Li D."/>
            <person name="Meiyalaghan S."/>
            <person name="Nieuwenhuizen N."/>
            <person name="Read N."/>
            <person name="Prakash R."/>
            <person name="Hunter D."/>
            <person name="Zhang H."/>
            <person name="McKenzie M."/>
            <person name="Knabel M."/>
            <person name="Harris A."/>
            <person name="Allan A.C."/>
            <person name="Gleave A."/>
            <person name="Chen A."/>
            <person name="Janssen B.J."/>
            <person name="Plunkett B."/>
            <person name="Ampomah-Dwamena C."/>
            <person name="Voogd C."/>
            <person name="Leif D."/>
            <person name="Lafferty D."/>
            <person name="Souleyre E.J.F."/>
            <person name="Varkonyi-Gasic E."/>
            <person name="Gambi F."/>
            <person name="Hanley J."/>
            <person name="Yao J.L."/>
            <person name="Cheung J."/>
            <person name="David K.M."/>
            <person name="Warren B."/>
            <person name="Marsh K."/>
            <person name="Snowden K.C."/>
            <person name="Lin-Wang K."/>
            <person name="Brian L."/>
            <person name="Martinez-Sanchez M."/>
            <person name="Wang M."/>
            <person name="Ileperuma N."/>
            <person name="Macnee N."/>
            <person name="Campin R."/>
            <person name="McAtee P."/>
            <person name="Drummond R.S.M."/>
            <person name="Espley R.V."/>
            <person name="Ireland H.S."/>
            <person name="Wu R."/>
            <person name="Atkinson R.G."/>
            <person name="Karunairetnam S."/>
            <person name="Bulley S."/>
            <person name="Chunkath S."/>
            <person name="Hanley Z."/>
            <person name="Storey R."/>
            <person name="Thrimawithana A.H."/>
            <person name="Thomson S."/>
            <person name="David C."/>
            <person name="Testolin R."/>
            <person name="Huang H."/>
            <person name="Hellens R.P."/>
            <person name="Schaffer R.J."/>
        </authorList>
    </citation>
    <scope>NUCLEOTIDE SEQUENCE [LARGE SCALE GENOMIC DNA]</scope>
    <source>
        <strain evidence="5">cv. Red5</strain>
    </source>
</reference>
<dbReference type="Gramene" id="PSS07274">
    <property type="protein sequence ID" value="PSS07274"/>
    <property type="gene ID" value="CEY00_Acc17613"/>
</dbReference>
<dbReference type="STRING" id="1590841.A0A2R6QF82"/>
<dbReference type="Proteomes" id="UP000241394">
    <property type="component" value="Chromosome LG16"/>
</dbReference>
<dbReference type="OMA" id="NGSNACH"/>
<dbReference type="OrthoDB" id="1935413at2759"/>
<dbReference type="EMBL" id="NKQK01000016">
    <property type="protein sequence ID" value="PSS07274.1"/>
    <property type="molecule type" value="Genomic_DNA"/>
</dbReference>
<name>A0A2R6QF82_ACTCC</name>
<dbReference type="FunCoup" id="A0A2R6QF82">
    <property type="interactions" value="1980"/>
</dbReference>
<proteinExistence type="predicted"/>
<evidence type="ECO:0000256" key="2">
    <source>
        <dbReference type="SAM" id="MobiDB-lite"/>
    </source>
</evidence>
<dbReference type="PANTHER" id="PTHR34199">
    <property type="entry name" value="NUMOD3 MOTIF FAMILY PROTEIN, EXPRESSED"/>
    <property type="match status" value="1"/>
</dbReference>
<feature type="domain" description="Nuclease associated modular" evidence="3">
    <location>
        <begin position="125"/>
        <end position="153"/>
    </location>
</feature>
<dbReference type="InParanoid" id="A0A2R6QF82"/>
<organism evidence="4 5">
    <name type="scientific">Actinidia chinensis var. chinensis</name>
    <name type="common">Chinese soft-hair kiwi</name>
    <dbReference type="NCBI Taxonomy" id="1590841"/>
    <lineage>
        <taxon>Eukaryota</taxon>
        <taxon>Viridiplantae</taxon>
        <taxon>Streptophyta</taxon>
        <taxon>Embryophyta</taxon>
        <taxon>Tracheophyta</taxon>
        <taxon>Spermatophyta</taxon>
        <taxon>Magnoliopsida</taxon>
        <taxon>eudicotyledons</taxon>
        <taxon>Gunneridae</taxon>
        <taxon>Pentapetalae</taxon>
        <taxon>asterids</taxon>
        <taxon>Ericales</taxon>
        <taxon>Actinidiaceae</taxon>
        <taxon>Actinidia</taxon>
    </lineage>
</organism>
<keyword evidence="5" id="KW-1185">Reference proteome</keyword>
<dbReference type="AlphaFoldDB" id="A0A2R6QF82"/>
<protein>
    <submittedName>
        <fullName evidence="4">Protein FAM133B like</fullName>
    </submittedName>
</protein>
<keyword evidence="1" id="KW-0175">Coiled coil</keyword>
<feature type="region of interest" description="Disordered" evidence="2">
    <location>
        <begin position="126"/>
        <end position="146"/>
    </location>
</feature>
<accession>A0A2R6QF82</accession>
<sequence>MPLLDIATAQPSFHNHIFTLGAKTLLHNRILFGNERSLAFGWKSYHVPKRGENYNLGSIWTQRSVLVIRAVATFEPKYSVESNGGHESRDMLRRGVDFGSTLGIEHQSSREDDSEELDEREKLRRKKISAANKGNTPWNKGRKHSAETLQRIRERTRLAMQNPKVRMKLVKLGHAQSEETRIKIGAGVRMGWERRREKLMLQETCCFDWQNLIAEASRRGFVGEEELQWDSYKILDEQLEQEWLESVEQRKKLPRAKGSKRAPKSLEQRRKISEAISAKWADPVFREKVCSALSRYHGVPVGAERKPRRRPSGERQPRTQSSIKKKGKDTDNSSRIVTQSQKHQIRLTKSKKPLYKDPLASSKLEMIKNIRAQRAATETKKTEAIEQAKLLIAEAEKAANALEVAAMTNPLAQASLTETRKLIAEAIQSIQSIEIGQINSHEDDQHPAIPPVELVNHAEKKTYPGIHCLEQTDRGKVNGTQAMVSSKSDIKDFGFREFNFQDLLNGKDEGLPTSSTGYGLLNGKNEVYRTGNNDHRLHPFVEPSSFTEQMSQFESNGKIGQENELLPGGDDDVQLEKKEISPNSTPVTKKWVRGRLVEVEVEEEE</sequence>
<evidence type="ECO:0000313" key="5">
    <source>
        <dbReference type="Proteomes" id="UP000241394"/>
    </source>
</evidence>
<feature type="compositionally biased region" description="Basic residues" evidence="2">
    <location>
        <begin position="343"/>
        <end position="353"/>
    </location>
</feature>
<comment type="caution">
    <text evidence="4">The sequence shown here is derived from an EMBL/GenBank/DDBJ whole genome shotgun (WGS) entry which is preliminary data.</text>
</comment>
<feature type="region of interest" description="Disordered" evidence="2">
    <location>
        <begin position="300"/>
        <end position="354"/>
    </location>
</feature>
<evidence type="ECO:0000313" key="4">
    <source>
        <dbReference type="EMBL" id="PSS07274.1"/>
    </source>
</evidence>
<dbReference type="Pfam" id="PF07460">
    <property type="entry name" value="NUMOD3"/>
    <property type="match status" value="1"/>
</dbReference>
<dbReference type="InterPro" id="IPR003611">
    <property type="entry name" value="NUMOD3"/>
</dbReference>
<evidence type="ECO:0000259" key="3">
    <source>
        <dbReference type="Pfam" id="PF07460"/>
    </source>
</evidence>
<dbReference type="GO" id="GO:0003677">
    <property type="term" value="F:DNA binding"/>
    <property type="evidence" value="ECO:0007669"/>
    <property type="project" value="InterPro"/>
</dbReference>